<feature type="signal peptide" evidence="1">
    <location>
        <begin position="1"/>
        <end position="25"/>
    </location>
</feature>
<keyword evidence="3" id="KW-1185">Reference proteome</keyword>
<sequence>MEKRKFWLTFLFFSAFLFFNSKTQAQVGIGTNTPDASAALDITSDSQGFLAPRMTTAERAAISSPASGLMVYDTDTSSFYFYSGSSWVEIIKDSDKRSNYKIVKSAADLADELTAGGGIKYLLDENTLYEINGTITLAAPIDANNAYLRGNDVGEDVLLRIGGTVFEGTTGISIRSLTVAAPGGSIFNLTLTAAERVIVQGSVFSGGGSGTVGTIDGGSLTFMSIVQYAFFTDGITFNNIGTLLLNNLGWLNNNGGTMETFTGTFDLITQIGGFFVVDSGEIGIDVSSDPTVNDTGTLQSSTFSGAGDFVNGYTTAATGYNFSTQWDVNCNGLPIENDFASSGNIYYNGDIVTGFVQNVPAAAGAFNLEGNSGANNTTAVNLFRVSSPQDNRLRYEGRERRTFQVNASLSVRGNDFGNFYAFLIVKNGTDELVETNTLMRVNNTADINSLAIVGTVDLDPNDYIEIWAQRLTGSGGSSQLTVFSLNLSIR</sequence>
<reference evidence="2 3" key="1">
    <citation type="submission" date="2020-01" db="EMBL/GenBank/DDBJ databases">
        <title>Leptobacterium flavescens.</title>
        <authorList>
            <person name="Wang G."/>
        </authorList>
    </citation>
    <scope>NUCLEOTIDE SEQUENCE [LARGE SCALE GENOMIC DNA]</scope>
    <source>
        <strain evidence="2 3">KCTC 22160</strain>
    </source>
</reference>
<protein>
    <recommendedName>
        <fullName evidence="4">Cell wall anchor protein</fullName>
    </recommendedName>
</protein>
<evidence type="ECO:0000313" key="3">
    <source>
        <dbReference type="Proteomes" id="UP000468581"/>
    </source>
</evidence>
<evidence type="ECO:0000256" key="1">
    <source>
        <dbReference type="SAM" id="SignalP"/>
    </source>
</evidence>
<evidence type="ECO:0000313" key="2">
    <source>
        <dbReference type="EMBL" id="NER12700.1"/>
    </source>
</evidence>
<keyword evidence="1" id="KW-0732">Signal</keyword>
<evidence type="ECO:0008006" key="4">
    <source>
        <dbReference type="Google" id="ProtNLM"/>
    </source>
</evidence>
<dbReference type="EMBL" id="JAABOO010000001">
    <property type="protein sequence ID" value="NER12700.1"/>
    <property type="molecule type" value="Genomic_DNA"/>
</dbReference>
<proteinExistence type="predicted"/>
<name>A0A6P0UJW8_9FLAO</name>
<dbReference type="RefSeq" id="WP_163605712.1">
    <property type="nucleotide sequence ID" value="NZ_JAABOO010000001.1"/>
</dbReference>
<feature type="chain" id="PRO_5027114526" description="Cell wall anchor protein" evidence="1">
    <location>
        <begin position="26"/>
        <end position="490"/>
    </location>
</feature>
<gene>
    <name evidence="2" type="ORF">GWK08_04555</name>
</gene>
<accession>A0A6P0UJW8</accession>
<dbReference type="AlphaFoldDB" id="A0A6P0UJW8"/>
<comment type="caution">
    <text evidence="2">The sequence shown here is derived from an EMBL/GenBank/DDBJ whole genome shotgun (WGS) entry which is preliminary data.</text>
</comment>
<organism evidence="2 3">
    <name type="scientific">Leptobacterium flavescens</name>
    <dbReference type="NCBI Taxonomy" id="472055"/>
    <lineage>
        <taxon>Bacteria</taxon>
        <taxon>Pseudomonadati</taxon>
        <taxon>Bacteroidota</taxon>
        <taxon>Flavobacteriia</taxon>
        <taxon>Flavobacteriales</taxon>
        <taxon>Flavobacteriaceae</taxon>
        <taxon>Leptobacterium</taxon>
    </lineage>
</organism>
<dbReference type="Proteomes" id="UP000468581">
    <property type="component" value="Unassembled WGS sequence"/>
</dbReference>